<feature type="transmembrane region" description="Helical" evidence="1">
    <location>
        <begin position="224"/>
        <end position="240"/>
    </location>
</feature>
<feature type="transmembrane region" description="Helical" evidence="1">
    <location>
        <begin position="188"/>
        <end position="212"/>
    </location>
</feature>
<keyword evidence="1" id="KW-0812">Transmembrane</keyword>
<dbReference type="EMBL" id="LBVU01000004">
    <property type="protein sequence ID" value="KKQ91812.1"/>
    <property type="molecule type" value="Genomic_DNA"/>
</dbReference>
<feature type="transmembrane region" description="Helical" evidence="1">
    <location>
        <begin position="101"/>
        <end position="119"/>
    </location>
</feature>
<gene>
    <name evidence="2" type="ORF">UT17_C0004G0160</name>
</gene>
<dbReference type="Proteomes" id="UP000034774">
    <property type="component" value="Unassembled WGS sequence"/>
</dbReference>
<protein>
    <recommendedName>
        <fullName evidence="4">Glycosyltransferase RgtA/B/C/D-like domain-containing protein</fullName>
    </recommendedName>
</protein>
<dbReference type="AlphaFoldDB" id="A0A0G0LL95"/>
<organism evidence="2 3">
    <name type="scientific">Candidatus Woesebacteria bacterium GW2011_GWB1_39_10</name>
    <dbReference type="NCBI Taxonomy" id="1618572"/>
    <lineage>
        <taxon>Bacteria</taxon>
        <taxon>Candidatus Woeseibacteriota</taxon>
    </lineage>
</organism>
<feature type="transmembrane region" description="Helical" evidence="1">
    <location>
        <begin position="7"/>
        <end position="25"/>
    </location>
</feature>
<feature type="transmembrane region" description="Helical" evidence="1">
    <location>
        <begin position="373"/>
        <end position="389"/>
    </location>
</feature>
<evidence type="ECO:0008006" key="4">
    <source>
        <dbReference type="Google" id="ProtNLM"/>
    </source>
</evidence>
<sequence>MKFFSKIMLPCLILVIVVLVIYFPLTKTFYQQDEWHGYGMYLANGPAMIFSSATYLSKNLGSIFLDTNGLINIFLGEGRIFTRFLQYEFYKEFPLDVTPVAWFSIILHATNTILVFLLAKKIFRKDLHAFFGSLFFAVNSVSQSSITWIAASVNTLPSTTLILLAVLFYFKFVDLFENKWLFCSFISIYLSLFFKETGLFLFLLLPLFSFVYKKYSIIEFIKKYWYFFLTMGLIVVFRLYEFKSVPHEEVLFLTGSSKYFLDSLVVRSVLYPLTSLSLSIVPPDIFLNFARYITNVYYPFVPEGQFILIAQTAVLDLLAIVLSAVIGVISFIILKLTEIKIRKHVIFWFIFLLASFLPYIIISKSYSYLESRYYYVASVAWAVIFAWVLKVCEEKIKIRLLQFLILIAFLFFLFAHINAAQKNLNQLVKDSQVRIGIIDQIKRIKPTLENNKNIFYITGDSDFYLVGNKVPFQTGMGYNLMSLYYNSGKIPTEFLDQSYLFEIGSKGYKESSEYGFGYFSDLDSLRSVFKEKKIEKTAVKAFYYNSKANTIEDITSQIIIGL</sequence>
<dbReference type="STRING" id="1618572.UT17_C0004G0160"/>
<reference evidence="2 3" key="1">
    <citation type="journal article" date="2015" name="Nature">
        <title>rRNA introns, odd ribosomes, and small enigmatic genomes across a large radiation of phyla.</title>
        <authorList>
            <person name="Brown C.T."/>
            <person name="Hug L.A."/>
            <person name="Thomas B.C."/>
            <person name="Sharon I."/>
            <person name="Castelle C.J."/>
            <person name="Singh A."/>
            <person name="Wilkins M.J."/>
            <person name="Williams K.H."/>
            <person name="Banfield J.F."/>
        </authorList>
    </citation>
    <scope>NUCLEOTIDE SEQUENCE [LARGE SCALE GENOMIC DNA]</scope>
</reference>
<feature type="transmembrane region" description="Helical" evidence="1">
    <location>
        <begin position="306"/>
        <end position="333"/>
    </location>
</feature>
<keyword evidence="1" id="KW-1133">Transmembrane helix</keyword>
<keyword evidence="1" id="KW-0472">Membrane</keyword>
<feature type="transmembrane region" description="Helical" evidence="1">
    <location>
        <begin position="401"/>
        <end position="419"/>
    </location>
</feature>
<feature type="transmembrane region" description="Helical" evidence="1">
    <location>
        <begin position="345"/>
        <end position="361"/>
    </location>
</feature>
<evidence type="ECO:0000313" key="2">
    <source>
        <dbReference type="EMBL" id="KKQ91812.1"/>
    </source>
</evidence>
<feature type="transmembrane region" description="Helical" evidence="1">
    <location>
        <begin position="156"/>
        <end position="176"/>
    </location>
</feature>
<evidence type="ECO:0000256" key="1">
    <source>
        <dbReference type="SAM" id="Phobius"/>
    </source>
</evidence>
<name>A0A0G0LL95_9BACT</name>
<comment type="caution">
    <text evidence="2">The sequence shown here is derived from an EMBL/GenBank/DDBJ whole genome shotgun (WGS) entry which is preliminary data.</text>
</comment>
<evidence type="ECO:0000313" key="3">
    <source>
        <dbReference type="Proteomes" id="UP000034774"/>
    </source>
</evidence>
<proteinExistence type="predicted"/>
<accession>A0A0G0LL95</accession>